<dbReference type="RefSeq" id="WP_148065713.1">
    <property type="nucleotide sequence ID" value="NZ_VRYZ01000009.1"/>
</dbReference>
<dbReference type="Gene3D" id="3.40.50.720">
    <property type="entry name" value="NAD(P)-binding Rossmann-like Domain"/>
    <property type="match status" value="1"/>
</dbReference>
<evidence type="ECO:0000256" key="2">
    <source>
        <dbReference type="ARBA" id="ARBA00023002"/>
    </source>
</evidence>
<name>A0A5C8ZPR2_9GAMM</name>
<comment type="similarity">
    <text evidence="1 3">Belongs to the short-chain dehydrogenases/reductases (SDR) family.</text>
</comment>
<keyword evidence="2" id="KW-0560">Oxidoreductase</keyword>
<dbReference type="PRINTS" id="PR00081">
    <property type="entry name" value="GDHRDH"/>
</dbReference>
<dbReference type="GO" id="GO:0016020">
    <property type="term" value="C:membrane"/>
    <property type="evidence" value="ECO:0007669"/>
    <property type="project" value="TreeGrafter"/>
</dbReference>
<feature type="domain" description="Ketoreductase" evidence="4">
    <location>
        <begin position="6"/>
        <end position="178"/>
    </location>
</feature>
<dbReference type="GO" id="GO:0016491">
    <property type="term" value="F:oxidoreductase activity"/>
    <property type="evidence" value="ECO:0007669"/>
    <property type="project" value="UniProtKB-KW"/>
</dbReference>
<evidence type="ECO:0000256" key="1">
    <source>
        <dbReference type="ARBA" id="ARBA00006484"/>
    </source>
</evidence>
<dbReference type="EMBL" id="VRYZ01000009">
    <property type="protein sequence ID" value="TXS89351.1"/>
    <property type="molecule type" value="Genomic_DNA"/>
</dbReference>
<dbReference type="Pfam" id="PF00106">
    <property type="entry name" value="adh_short"/>
    <property type="match status" value="1"/>
</dbReference>
<dbReference type="PANTHER" id="PTHR44196:SF2">
    <property type="entry name" value="SHORT-CHAIN DEHYDROGENASE-RELATED"/>
    <property type="match status" value="1"/>
</dbReference>
<comment type="caution">
    <text evidence="5">The sequence shown here is derived from an EMBL/GenBank/DDBJ whole genome shotgun (WGS) entry which is preliminary data.</text>
</comment>
<organism evidence="5 6">
    <name type="scientific">Parahaliea aestuarii</name>
    <dbReference type="NCBI Taxonomy" id="1852021"/>
    <lineage>
        <taxon>Bacteria</taxon>
        <taxon>Pseudomonadati</taxon>
        <taxon>Pseudomonadota</taxon>
        <taxon>Gammaproteobacteria</taxon>
        <taxon>Cellvibrionales</taxon>
        <taxon>Halieaceae</taxon>
        <taxon>Parahaliea</taxon>
    </lineage>
</organism>
<sequence>MSIQGRTALITGASAGLGREFAWQLGREGYRLVLVSRSQADLDGLAAELAAEGIESIVLPADLSRPEAPGELFDQLKSRSVAVDYLVNNAGIAGPGLLKDRDWAAQQQFYQLMMLSIAHLCHLFVPPMVERGWGRVINVASVAGRIARGGDCNYGPSKAWVIALSEELALTVGDAGVKVCALCPGFTHTEFHQRANLTEMKNSMPAWMWYQAETVVREGLAAVEKGKRVYVSGRLYRWVDPLLQSVFTRRFFTMSDRRN</sequence>
<dbReference type="SUPFAM" id="SSF51735">
    <property type="entry name" value="NAD(P)-binding Rossmann-fold domains"/>
    <property type="match status" value="1"/>
</dbReference>
<proteinExistence type="inferred from homology"/>
<evidence type="ECO:0000256" key="3">
    <source>
        <dbReference type="RuleBase" id="RU000363"/>
    </source>
</evidence>
<evidence type="ECO:0000313" key="6">
    <source>
        <dbReference type="Proteomes" id="UP000321933"/>
    </source>
</evidence>
<dbReference type="SMART" id="SM00822">
    <property type="entry name" value="PKS_KR"/>
    <property type="match status" value="1"/>
</dbReference>
<dbReference type="InterPro" id="IPR002347">
    <property type="entry name" value="SDR_fam"/>
</dbReference>
<evidence type="ECO:0000313" key="5">
    <source>
        <dbReference type="EMBL" id="TXS89351.1"/>
    </source>
</evidence>
<dbReference type="AlphaFoldDB" id="A0A5C8ZPR2"/>
<evidence type="ECO:0000259" key="4">
    <source>
        <dbReference type="SMART" id="SM00822"/>
    </source>
</evidence>
<accession>A0A5C8ZPR2</accession>
<dbReference type="PRINTS" id="PR00080">
    <property type="entry name" value="SDRFAMILY"/>
</dbReference>
<protein>
    <submittedName>
        <fullName evidence="5">SDR family NAD(P)-dependent oxidoreductase</fullName>
    </submittedName>
</protein>
<dbReference type="PANTHER" id="PTHR44196">
    <property type="entry name" value="DEHYDROGENASE/REDUCTASE SDR FAMILY MEMBER 7B"/>
    <property type="match status" value="1"/>
</dbReference>
<dbReference type="InterPro" id="IPR036291">
    <property type="entry name" value="NAD(P)-bd_dom_sf"/>
</dbReference>
<gene>
    <name evidence="5" type="ORF">FVW59_17690</name>
</gene>
<dbReference type="InterPro" id="IPR057326">
    <property type="entry name" value="KR_dom"/>
</dbReference>
<dbReference type="CDD" id="cd05233">
    <property type="entry name" value="SDR_c"/>
    <property type="match status" value="1"/>
</dbReference>
<keyword evidence="6" id="KW-1185">Reference proteome</keyword>
<dbReference type="OrthoDB" id="9810734at2"/>
<reference evidence="5 6" key="1">
    <citation type="submission" date="2019-08" db="EMBL/GenBank/DDBJ databases">
        <title>Parahaliea maris sp. nov., isolated from the surface seawater.</title>
        <authorList>
            <person name="Liu Y."/>
        </authorList>
    </citation>
    <scope>NUCLEOTIDE SEQUENCE [LARGE SCALE GENOMIC DNA]</scope>
    <source>
        <strain evidence="5 6">S2-26</strain>
    </source>
</reference>
<dbReference type="Proteomes" id="UP000321933">
    <property type="component" value="Unassembled WGS sequence"/>
</dbReference>
<dbReference type="PIRSF" id="PIRSF000126">
    <property type="entry name" value="11-beta-HSD1"/>
    <property type="match status" value="1"/>
</dbReference>